<dbReference type="Pfam" id="PF00005">
    <property type="entry name" value="ABC_tran"/>
    <property type="match status" value="1"/>
</dbReference>
<evidence type="ECO:0000256" key="5">
    <source>
        <dbReference type="ARBA" id="ARBA00022970"/>
    </source>
</evidence>
<dbReference type="AlphaFoldDB" id="A0AA42BTZ6"/>
<dbReference type="InterPro" id="IPR017871">
    <property type="entry name" value="ABC_transporter-like_CS"/>
</dbReference>
<evidence type="ECO:0000313" key="8">
    <source>
        <dbReference type="Proteomes" id="UP001165587"/>
    </source>
</evidence>
<dbReference type="Proteomes" id="UP001165587">
    <property type="component" value="Unassembled WGS sequence"/>
</dbReference>
<dbReference type="GO" id="GO:0016887">
    <property type="term" value="F:ATP hydrolysis activity"/>
    <property type="evidence" value="ECO:0007669"/>
    <property type="project" value="InterPro"/>
</dbReference>
<comment type="caution">
    <text evidence="7">The sequence shown here is derived from an EMBL/GenBank/DDBJ whole genome shotgun (WGS) entry which is preliminary data.</text>
</comment>
<evidence type="ECO:0000256" key="1">
    <source>
        <dbReference type="ARBA" id="ARBA00005417"/>
    </source>
</evidence>
<reference evidence="7" key="1">
    <citation type="submission" date="2022-08" db="EMBL/GenBank/DDBJ databases">
        <authorList>
            <person name="Deng Y."/>
            <person name="Han X.-F."/>
            <person name="Zhang Y.-Q."/>
        </authorList>
    </citation>
    <scope>NUCLEOTIDE SEQUENCE</scope>
    <source>
        <strain evidence="7">CPCC 203407</strain>
    </source>
</reference>
<keyword evidence="2" id="KW-0813">Transport</keyword>
<evidence type="ECO:0000313" key="7">
    <source>
        <dbReference type="EMBL" id="MCS5726352.1"/>
    </source>
</evidence>
<keyword evidence="8" id="KW-1185">Reference proteome</keyword>
<gene>
    <name evidence="7" type="ORF">N1028_10660</name>
</gene>
<evidence type="ECO:0000256" key="3">
    <source>
        <dbReference type="ARBA" id="ARBA00022741"/>
    </source>
</evidence>
<dbReference type="EMBL" id="JANLCK010000005">
    <property type="protein sequence ID" value="MCS5726352.1"/>
    <property type="molecule type" value="Genomic_DNA"/>
</dbReference>
<proteinExistence type="inferred from homology"/>
<evidence type="ECO:0000256" key="2">
    <source>
        <dbReference type="ARBA" id="ARBA00022448"/>
    </source>
</evidence>
<evidence type="ECO:0000259" key="6">
    <source>
        <dbReference type="PROSITE" id="PS50893"/>
    </source>
</evidence>
<dbReference type="InterPro" id="IPR003593">
    <property type="entry name" value="AAA+_ATPase"/>
</dbReference>
<comment type="similarity">
    <text evidence="1">Belongs to the ABC transporter superfamily.</text>
</comment>
<protein>
    <submittedName>
        <fullName evidence="7">ABC transporter ATP-binding protein</fullName>
    </submittedName>
</protein>
<dbReference type="GO" id="GO:0015658">
    <property type="term" value="F:branched-chain amino acid transmembrane transporter activity"/>
    <property type="evidence" value="ECO:0007669"/>
    <property type="project" value="TreeGrafter"/>
</dbReference>
<keyword evidence="4 7" id="KW-0067">ATP-binding</keyword>
<dbReference type="SUPFAM" id="SSF52540">
    <property type="entry name" value="P-loop containing nucleoside triphosphate hydrolases"/>
    <property type="match status" value="1"/>
</dbReference>
<dbReference type="GO" id="GO:0005524">
    <property type="term" value="F:ATP binding"/>
    <property type="evidence" value="ECO:0007669"/>
    <property type="project" value="UniProtKB-KW"/>
</dbReference>
<keyword evidence="3" id="KW-0547">Nucleotide-binding</keyword>
<organism evidence="7 8">
    <name type="scientific">Herbiconiux oxytropis</name>
    <dbReference type="NCBI Taxonomy" id="2970915"/>
    <lineage>
        <taxon>Bacteria</taxon>
        <taxon>Bacillati</taxon>
        <taxon>Actinomycetota</taxon>
        <taxon>Actinomycetes</taxon>
        <taxon>Micrococcales</taxon>
        <taxon>Microbacteriaceae</taxon>
        <taxon>Herbiconiux</taxon>
    </lineage>
</organism>
<dbReference type="RefSeq" id="WP_259528282.1">
    <property type="nucleotide sequence ID" value="NZ_JANLCK010000005.1"/>
</dbReference>
<feature type="domain" description="ABC transporter" evidence="6">
    <location>
        <begin position="4"/>
        <end position="233"/>
    </location>
</feature>
<accession>A0AA42BTZ6</accession>
<dbReference type="PROSITE" id="PS50893">
    <property type="entry name" value="ABC_TRANSPORTER_2"/>
    <property type="match status" value="1"/>
</dbReference>
<dbReference type="CDD" id="cd03224">
    <property type="entry name" value="ABC_TM1139_LivF_branched"/>
    <property type="match status" value="1"/>
</dbReference>
<dbReference type="GO" id="GO:0015807">
    <property type="term" value="P:L-amino acid transport"/>
    <property type="evidence" value="ECO:0007669"/>
    <property type="project" value="TreeGrafter"/>
</dbReference>
<dbReference type="PANTHER" id="PTHR43820:SF6">
    <property type="entry name" value="ABC TRANSPORTER ATP-BINDING PROTEIN"/>
    <property type="match status" value="1"/>
</dbReference>
<dbReference type="InterPro" id="IPR027417">
    <property type="entry name" value="P-loop_NTPase"/>
</dbReference>
<keyword evidence="5" id="KW-0029">Amino-acid transport</keyword>
<dbReference type="PROSITE" id="PS00211">
    <property type="entry name" value="ABC_TRANSPORTER_1"/>
    <property type="match status" value="1"/>
</dbReference>
<dbReference type="SMART" id="SM00382">
    <property type="entry name" value="AAA"/>
    <property type="match status" value="1"/>
</dbReference>
<evidence type="ECO:0000256" key="4">
    <source>
        <dbReference type="ARBA" id="ARBA00022840"/>
    </source>
</evidence>
<dbReference type="InterPro" id="IPR052156">
    <property type="entry name" value="BCAA_Transport_ATP-bd_LivF"/>
</dbReference>
<dbReference type="Gene3D" id="3.40.50.300">
    <property type="entry name" value="P-loop containing nucleotide triphosphate hydrolases"/>
    <property type="match status" value="1"/>
</dbReference>
<dbReference type="PANTHER" id="PTHR43820">
    <property type="entry name" value="HIGH-AFFINITY BRANCHED-CHAIN AMINO ACID TRANSPORT ATP-BINDING PROTEIN LIVF"/>
    <property type="match status" value="1"/>
</dbReference>
<name>A0AA42BTZ6_9MICO</name>
<dbReference type="InterPro" id="IPR003439">
    <property type="entry name" value="ABC_transporter-like_ATP-bd"/>
</dbReference>
<sequence length="236" mass="24803">MSLLTVDGLGVRYGAVRAVTGASLHVDESELVVIVGANGAGKSSLLRAVAGLAKSEGTVAFAGRTISGSSTESRVRSGLCLVPEGRHLFGRMSVLENLQIATWGSGHHLKNELDRIYALFPVLEERAHQVAATLSGGEQQMLAISRALVRHPKLLMLDEPSMGLAPLVVKQMFELIADVNAQGTSVLLVEQNARMALSIAHRGYLMETGTLSGGGSAAAMADDESLHAAYFGRSSP</sequence>